<keyword evidence="2" id="KW-1185">Reference proteome</keyword>
<gene>
    <name evidence="1" type="ORF">ALC62_14358</name>
</gene>
<dbReference type="AlphaFoldDB" id="A0A151I8L2"/>
<reference evidence="1 2" key="1">
    <citation type="submission" date="2016-03" db="EMBL/GenBank/DDBJ databases">
        <title>Cyphomyrmex costatus WGS genome.</title>
        <authorList>
            <person name="Nygaard S."/>
            <person name="Hu H."/>
            <person name="Boomsma J."/>
            <person name="Zhang G."/>
        </authorList>
    </citation>
    <scope>NUCLEOTIDE SEQUENCE [LARGE SCALE GENOMIC DNA]</scope>
    <source>
        <strain evidence="1">MS0001</strain>
        <tissue evidence="1">Whole body</tissue>
    </source>
</reference>
<sequence length="88" mass="9868">MVKRVCIVLNCRNELKCTKKRNKDLGIKNKSLFKAPKVPDTANLTGDDSDDINIEVPSLFDNVTPQRNDNCEQAVESSTAKDINKIFT</sequence>
<evidence type="ECO:0000313" key="1">
    <source>
        <dbReference type="EMBL" id="KYM95001.1"/>
    </source>
</evidence>
<name>A0A151I8L2_9HYME</name>
<protein>
    <submittedName>
        <fullName evidence="1">Uncharacterized protein</fullName>
    </submittedName>
</protein>
<accession>A0A151I8L2</accession>
<organism evidence="1 2">
    <name type="scientific">Cyphomyrmex costatus</name>
    <dbReference type="NCBI Taxonomy" id="456900"/>
    <lineage>
        <taxon>Eukaryota</taxon>
        <taxon>Metazoa</taxon>
        <taxon>Ecdysozoa</taxon>
        <taxon>Arthropoda</taxon>
        <taxon>Hexapoda</taxon>
        <taxon>Insecta</taxon>
        <taxon>Pterygota</taxon>
        <taxon>Neoptera</taxon>
        <taxon>Endopterygota</taxon>
        <taxon>Hymenoptera</taxon>
        <taxon>Apocrita</taxon>
        <taxon>Aculeata</taxon>
        <taxon>Formicoidea</taxon>
        <taxon>Formicidae</taxon>
        <taxon>Myrmicinae</taxon>
        <taxon>Cyphomyrmex</taxon>
    </lineage>
</organism>
<dbReference type="Proteomes" id="UP000078542">
    <property type="component" value="Unassembled WGS sequence"/>
</dbReference>
<evidence type="ECO:0000313" key="2">
    <source>
        <dbReference type="Proteomes" id="UP000078542"/>
    </source>
</evidence>
<proteinExistence type="predicted"/>
<dbReference type="EMBL" id="KQ978343">
    <property type="protein sequence ID" value="KYM95001.1"/>
    <property type="molecule type" value="Genomic_DNA"/>
</dbReference>